<proteinExistence type="predicted"/>
<evidence type="ECO:0000313" key="2">
    <source>
        <dbReference type="Proteomes" id="UP000198460"/>
    </source>
</evidence>
<dbReference type="AlphaFoldDB" id="A0A238H6J6"/>
<organism evidence="1 2">
    <name type="scientific">Burkholderia singularis</name>
    <dbReference type="NCBI Taxonomy" id="1503053"/>
    <lineage>
        <taxon>Bacteria</taxon>
        <taxon>Pseudomonadati</taxon>
        <taxon>Pseudomonadota</taxon>
        <taxon>Betaproteobacteria</taxon>
        <taxon>Burkholderiales</taxon>
        <taxon>Burkholderiaceae</taxon>
        <taxon>Burkholderia</taxon>
        <taxon>pseudomallei group</taxon>
    </lineage>
</organism>
<evidence type="ECO:0000313" key="1">
    <source>
        <dbReference type="EMBL" id="SMG00956.1"/>
    </source>
</evidence>
<gene>
    <name evidence="1" type="ORF">BSIN_3939</name>
</gene>
<name>A0A238H6J6_9BURK</name>
<protein>
    <submittedName>
        <fullName evidence="1">Uncharacterized protein</fullName>
    </submittedName>
</protein>
<dbReference type="EMBL" id="FXAN01000064">
    <property type="protein sequence ID" value="SMG00956.1"/>
    <property type="molecule type" value="Genomic_DNA"/>
</dbReference>
<reference evidence="1 2" key="1">
    <citation type="submission" date="2017-04" db="EMBL/GenBank/DDBJ databases">
        <authorList>
            <person name="Afonso C.L."/>
            <person name="Miller P.J."/>
            <person name="Scott M.A."/>
            <person name="Spackman E."/>
            <person name="Goraichik I."/>
            <person name="Dimitrov K.M."/>
            <person name="Suarez D.L."/>
            <person name="Swayne D.E."/>
        </authorList>
    </citation>
    <scope>NUCLEOTIDE SEQUENCE [LARGE SCALE GENOMIC DNA]</scope>
    <source>
        <strain evidence="1">LMG 28154</strain>
    </source>
</reference>
<dbReference type="Proteomes" id="UP000198460">
    <property type="component" value="Unassembled WGS sequence"/>
</dbReference>
<sequence>MVEALIVFCADGFLHSPSRLPAGCYICFAGNIHDFPASSLPIADRYAERLRQRA</sequence>
<accession>A0A238H6J6</accession>